<dbReference type="PROSITE" id="PS00108">
    <property type="entry name" value="PROTEIN_KINASE_ST"/>
    <property type="match status" value="1"/>
</dbReference>
<keyword evidence="2" id="KW-0067">ATP-binding</keyword>
<dbReference type="Gene3D" id="3.30.200.20">
    <property type="entry name" value="Phosphorylase Kinase, domain 1"/>
    <property type="match status" value="1"/>
</dbReference>
<keyword evidence="1" id="KW-0547">Nucleotide-binding</keyword>
<dbReference type="GO" id="GO:0005524">
    <property type="term" value="F:ATP binding"/>
    <property type="evidence" value="ECO:0007669"/>
    <property type="project" value="UniProtKB-UniRule"/>
</dbReference>
<keyword evidence="3" id="KW-0418">Kinase</keyword>
<dbReference type="RefSeq" id="WP_100609217.1">
    <property type="nucleotide sequence ID" value="NZ_CP024962.1"/>
</dbReference>
<dbReference type="InterPro" id="IPR000719">
    <property type="entry name" value="Prot_kinase_dom"/>
</dbReference>
<dbReference type="InterPro" id="IPR017441">
    <property type="entry name" value="Protein_kinase_ATP_BS"/>
</dbReference>
<dbReference type="OrthoDB" id="9788659at2"/>
<dbReference type="GO" id="GO:0004674">
    <property type="term" value="F:protein serine/threonine kinase activity"/>
    <property type="evidence" value="ECO:0007669"/>
    <property type="project" value="UniProtKB-KW"/>
</dbReference>
<keyword evidence="4" id="KW-1185">Reference proteome</keyword>
<dbReference type="PANTHER" id="PTHR44167">
    <property type="entry name" value="OVARIAN-SPECIFIC SERINE/THREONINE-PROTEIN KINASE LOK-RELATED"/>
    <property type="match status" value="1"/>
</dbReference>
<dbReference type="Proteomes" id="UP000232222">
    <property type="component" value="Chromosome"/>
</dbReference>
<dbReference type="PANTHER" id="PTHR44167:SF24">
    <property type="entry name" value="SERINE_THREONINE-PROTEIN KINASE CHK2"/>
    <property type="match status" value="1"/>
</dbReference>
<reference evidence="3 4" key="1">
    <citation type="submission" date="2017-11" db="EMBL/GenBank/DDBJ databases">
        <title>Genome sequence of Entomoplasma freundtii BARC 318 (ATCC 51999).</title>
        <authorList>
            <person name="Lo W.-S."/>
            <person name="Gasparich G.E."/>
            <person name="Kuo C.-H."/>
        </authorList>
    </citation>
    <scope>NUCLEOTIDE SEQUENCE [LARGE SCALE GENOMIC DNA]</scope>
    <source>
        <strain evidence="3 4">BARC 318</strain>
    </source>
</reference>
<dbReference type="KEGG" id="efr:EFREU_v1c02380"/>
<sequence>MTATLNKGLPGENVIDKPIDKETKKEKPFFNNGFLFAERYKILKKIGQGAHAEVYQAIDTLDNQKLVALKIIKVQQEDFARQEKHLDMEREAFARLIFNKNVIGLRDFDRSRKLFYMVIDLATGATNFQNKFRHFGNILTNQEIIYYFDAIAKGMQGIHDVGIIHRDLKPQNILINDEEVVKISDFGISKLKTNIDKSHVSGFEGTPKYAAPEQYLTNNEFYFQSDIYSVGIMLYELATGVTPYAIFKDFKTDKERYTFILNQHLKEPITHPKVFNPNLPVALDNLIMKCLAKDLKYRYQTFAEFQSDLHQVLASPQPKMEEINQEISHLKIRKTLKRTKKYQFERFFKIFNFRHTLIFFILIGLLVLTLLLSILLS</sequence>
<accession>A0A2K8NQY8</accession>
<dbReference type="CDD" id="cd14014">
    <property type="entry name" value="STKc_PknB_like"/>
    <property type="match status" value="1"/>
</dbReference>
<evidence type="ECO:0000256" key="2">
    <source>
        <dbReference type="ARBA" id="ARBA00022840"/>
    </source>
</evidence>
<dbReference type="Gene3D" id="1.10.510.10">
    <property type="entry name" value="Transferase(Phosphotransferase) domain 1"/>
    <property type="match status" value="1"/>
</dbReference>
<dbReference type="InterPro" id="IPR008271">
    <property type="entry name" value="Ser/Thr_kinase_AS"/>
</dbReference>
<organism evidence="3 4">
    <name type="scientific">Entomoplasma freundtii</name>
    <dbReference type="NCBI Taxonomy" id="74700"/>
    <lineage>
        <taxon>Bacteria</taxon>
        <taxon>Bacillati</taxon>
        <taxon>Mycoplasmatota</taxon>
        <taxon>Mollicutes</taxon>
        <taxon>Entomoplasmatales</taxon>
        <taxon>Entomoplasmataceae</taxon>
        <taxon>Entomoplasma</taxon>
    </lineage>
</organism>
<dbReference type="SUPFAM" id="SSF56112">
    <property type="entry name" value="Protein kinase-like (PK-like)"/>
    <property type="match status" value="1"/>
</dbReference>
<gene>
    <name evidence="3" type="primary">prkC</name>
    <name evidence="3" type="ORF">EFREU_v1c02380</name>
</gene>
<name>A0A2K8NQY8_9MOLU</name>
<dbReference type="EMBL" id="CP024962">
    <property type="protein sequence ID" value="ATZ16265.1"/>
    <property type="molecule type" value="Genomic_DNA"/>
</dbReference>
<dbReference type="AlphaFoldDB" id="A0A2K8NQY8"/>
<dbReference type="SMART" id="SM00220">
    <property type="entry name" value="S_TKc"/>
    <property type="match status" value="1"/>
</dbReference>
<dbReference type="PROSITE" id="PS50011">
    <property type="entry name" value="PROTEIN_KINASE_DOM"/>
    <property type="match status" value="1"/>
</dbReference>
<evidence type="ECO:0000313" key="4">
    <source>
        <dbReference type="Proteomes" id="UP000232222"/>
    </source>
</evidence>
<protein>
    <submittedName>
        <fullName evidence="3">Serine/threonine protein kinase</fullName>
    </submittedName>
</protein>
<dbReference type="InterPro" id="IPR011009">
    <property type="entry name" value="Kinase-like_dom_sf"/>
</dbReference>
<keyword evidence="3" id="KW-0808">Transferase</keyword>
<keyword evidence="3" id="KW-0723">Serine/threonine-protein kinase</keyword>
<dbReference type="PROSITE" id="PS00107">
    <property type="entry name" value="PROTEIN_KINASE_ATP"/>
    <property type="match status" value="1"/>
</dbReference>
<evidence type="ECO:0000313" key="3">
    <source>
        <dbReference type="EMBL" id="ATZ16265.1"/>
    </source>
</evidence>
<dbReference type="Pfam" id="PF00069">
    <property type="entry name" value="Pkinase"/>
    <property type="match status" value="1"/>
</dbReference>
<evidence type="ECO:0000256" key="1">
    <source>
        <dbReference type="ARBA" id="ARBA00022741"/>
    </source>
</evidence>
<proteinExistence type="predicted"/>